<reference evidence="1 2" key="1">
    <citation type="journal article" date="2021" name="Int. J. Syst. Evol. Microbiol.">
        <title>Amazonocrinis nigriterrae gen. nov., sp. nov., Atlanticothrix silvestris gen. nov., sp. nov. and Dendronalium phyllosphericum gen. nov., sp. nov., nostocacean cyanobacteria from Brazilian environments.</title>
        <authorList>
            <person name="Alvarenga D.O."/>
            <person name="Andreote A.P.D."/>
            <person name="Branco L.H.Z."/>
            <person name="Delbaje E."/>
            <person name="Cruz R.B."/>
            <person name="Varani A.M."/>
            <person name="Fiore M.F."/>
        </authorList>
    </citation>
    <scope>NUCLEOTIDE SEQUENCE [LARGE SCALE GENOMIC DNA]</scope>
    <source>
        <strain evidence="1 2">CENA369</strain>
    </source>
</reference>
<comment type="caution">
    <text evidence="1">The sequence shown here is derived from an EMBL/GenBank/DDBJ whole genome shotgun (WGS) entry which is preliminary data.</text>
</comment>
<accession>A0A8J7I7L8</accession>
<evidence type="ECO:0000313" key="1">
    <source>
        <dbReference type="EMBL" id="MBH8577004.1"/>
    </source>
</evidence>
<dbReference type="EMBL" id="JAECZA010000247">
    <property type="protein sequence ID" value="MBH8577004.1"/>
    <property type="molecule type" value="Genomic_DNA"/>
</dbReference>
<sequence length="97" mass="11174">MNENTQLVLMPNKFIQVGDDLILNVNNVNYVHKLDSNRVWIYLRGEEDPIKFRGEQAQAIWTYFISYTPNICPGESAALNNKNAEVHTVQDFSDKTN</sequence>
<gene>
    <name evidence="1" type="ORF">I8752_29285</name>
</gene>
<dbReference type="Proteomes" id="UP000662314">
    <property type="component" value="Unassembled WGS sequence"/>
</dbReference>
<dbReference type="AlphaFoldDB" id="A0A8J7I7L8"/>
<evidence type="ECO:0000313" key="2">
    <source>
        <dbReference type="Proteomes" id="UP000662314"/>
    </source>
</evidence>
<protein>
    <submittedName>
        <fullName evidence="1">Uncharacterized protein</fullName>
    </submittedName>
</protein>
<dbReference type="RefSeq" id="WP_214435723.1">
    <property type="nucleotide sequence ID" value="NZ_CAWPUQ010000176.1"/>
</dbReference>
<organism evidence="1 2">
    <name type="scientific">Dendronalium phyllosphericum CENA369</name>
    <dbReference type="NCBI Taxonomy" id="1725256"/>
    <lineage>
        <taxon>Bacteria</taxon>
        <taxon>Bacillati</taxon>
        <taxon>Cyanobacteriota</taxon>
        <taxon>Cyanophyceae</taxon>
        <taxon>Nostocales</taxon>
        <taxon>Nostocaceae</taxon>
        <taxon>Dendronalium</taxon>
        <taxon>Dendronalium phyllosphericum</taxon>
    </lineage>
</organism>
<proteinExistence type="predicted"/>
<name>A0A8J7I7L8_9NOST</name>
<keyword evidence="2" id="KW-1185">Reference proteome</keyword>